<protein>
    <submittedName>
        <fullName evidence="7">Transcription factor MYB1</fullName>
    </submittedName>
</protein>
<evidence type="ECO:0000259" key="6">
    <source>
        <dbReference type="PROSITE" id="PS50090"/>
    </source>
</evidence>
<name>A0A1Y1JPH8_PLAGO</name>
<dbReference type="GeneID" id="39750108"/>
<dbReference type="PROSITE" id="PS50090">
    <property type="entry name" value="MYB_LIKE"/>
    <property type="match status" value="1"/>
</dbReference>
<dbReference type="PANTHER" id="PTHR46621:SF1">
    <property type="entry name" value="SNRNA-ACTIVATING PROTEIN COMPLEX SUBUNIT 4"/>
    <property type="match status" value="1"/>
</dbReference>
<dbReference type="GO" id="GO:0042795">
    <property type="term" value="P:snRNA transcription by RNA polymerase II"/>
    <property type="evidence" value="ECO:0007669"/>
    <property type="project" value="TreeGrafter"/>
</dbReference>
<organism evidence="7 8">
    <name type="scientific">Plasmodium gonderi</name>
    <dbReference type="NCBI Taxonomy" id="77519"/>
    <lineage>
        <taxon>Eukaryota</taxon>
        <taxon>Sar</taxon>
        <taxon>Alveolata</taxon>
        <taxon>Apicomplexa</taxon>
        <taxon>Aconoidasida</taxon>
        <taxon>Haemosporida</taxon>
        <taxon>Plasmodiidae</taxon>
        <taxon>Plasmodium</taxon>
        <taxon>Plasmodium (Plasmodium)</taxon>
    </lineage>
</organism>
<dbReference type="GO" id="GO:0000978">
    <property type="term" value="F:RNA polymerase II cis-regulatory region sequence-specific DNA binding"/>
    <property type="evidence" value="ECO:0007669"/>
    <property type="project" value="TreeGrafter"/>
</dbReference>
<evidence type="ECO:0000313" key="8">
    <source>
        <dbReference type="Proteomes" id="UP000195521"/>
    </source>
</evidence>
<sequence>MHRDMIQYELEEMEMLCILEEKVQKELGTIEKLIEITKDNIENLNNYINKTYNEIKSLASKKPTRINWEKAEGRTHMSMFYQKEHGFVPSNEDALKITEFQLSVTNYRKKYEYKKNEWTKKEIEHLFHVIEKVAKKYAIRYLIDLNLPYEMKEQQRKEIEENSNDVKIILSKIKLHFDEIQKLSIKDNNNYNIDTARPIGALKNYTIDNREITSFSDFSSIFWHEVSSNLTNMQTARECQKTWLYHCCFDDSKQKQWHPEEKDKLLSLCEKHNKREWICIARELNTNRSPLNCFMEFIKLTKMYEQSEKKIKLERIGFNVLEDIQLQILVSILGDKNWYEVKRHMENLNSNIRRVQMRKNYNYHAGEHDKKTKKKLNDEISYKRRYLRLVRGRLSLH</sequence>
<keyword evidence="8" id="KW-1185">Reference proteome</keyword>
<evidence type="ECO:0000256" key="1">
    <source>
        <dbReference type="ARBA" id="ARBA00023015"/>
    </source>
</evidence>
<proteinExistence type="predicted"/>
<evidence type="ECO:0000313" key="7">
    <source>
        <dbReference type="EMBL" id="GAW83365.1"/>
    </source>
</evidence>
<dbReference type="GO" id="GO:0001006">
    <property type="term" value="F:RNA polymerase III type 3 promoter sequence-specific DNA binding"/>
    <property type="evidence" value="ECO:0007669"/>
    <property type="project" value="TreeGrafter"/>
</dbReference>
<feature type="coiled-coil region" evidence="5">
    <location>
        <begin position="34"/>
        <end position="61"/>
    </location>
</feature>
<dbReference type="PANTHER" id="PTHR46621">
    <property type="entry name" value="SNRNA-ACTIVATING PROTEIN COMPLEX SUBUNIT 4"/>
    <property type="match status" value="1"/>
</dbReference>
<dbReference type="Gene3D" id="1.10.10.60">
    <property type="entry name" value="Homeodomain-like"/>
    <property type="match status" value="1"/>
</dbReference>
<dbReference type="EMBL" id="BDQF01000015">
    <property type="protein sequence ID" value="GAW83365.1"/>
    <property type="molecule type" value="Genomic_DNA"/>
</dbReference>
<keyword evidence="5" id="KW-0175">Coiled coil</keyword>
<accession>A0A1Y1JPH8</accession>
<keyword evidence="1" id="KW-0805">Transcription regulation</keyword>
<dbReference type="OrthoDB" id="2143914at2759"/>
<feature type="domain" description="Myb-like" evidence="6">
    <location>
        <begin position="249"/>
        <end position="301"/>
    </location>
</feature>
<keyword evidence="3" id="KW-0804">Transcription</keyword>
<dbReference type="RefSeq" id="XP_028545954.1">
    <property type="nucleotide sequence ID" value="XM_028690153.1"/>
</dbReference>
<keyword evidence="4" id="KW-0539">Nucleus</keyword>
<dbReference type="InterPro" id="IPR001005">
    <property type="entry name" value="SANT/Myb"/>
</dbReference>
<dbReference type="SUPFAM" id="SSF46689">
    <property type="entry name" value="Homeodomain-like"/>
    <property type="match status" value="1"/>
</dbReference>
<evidence type="ECO:0000256" key="5">
    <source>
        <dbReference type="SAM" id="Coils"/>
    </source>
</evidence>
<dbReference type="InterPro" id="IPR051575">
    <property type="entry name" value="Myb-like_DNA-bd"/>
</dbReference>
<dbReference type="AlphaFoldDB" id="A0A1Y1JPH8"/>
<evidence type="ECO:0000256" key="3">
    <source>
        <dbReference type="ARBA" id="ARBA00023163"/>
    </source>
</evidence>
<dbReference type="GO" id="GO:0042796">
    <property type="term" value="P:snRNA transcription by RNA polymerase III"/>
    <property type="evidence" value="ECO:0007669"/>
    <property type="project" value="TreeGrafter"/>
</dbReference>
<gene>
    <name evidence="7" type="ORF">PGO_141590</name>
</gene>
<dbReference type="InterPro" id="IPR009057">
    <property type="entry name" value="Homeodomain-like_sf"/>
</dbReference>
<evidence type="ECO:0000256" key="2">
    <source>
        <dbReference type="ARBA" id="ARBA00023125"/>
    </source>
</evidence>
<dbReference type="Pfam" id="PF13921">
    <property type="entry name" value="Myb_DNA-bind_6"/>
    <property type="match status" value="1"/>
</dbReference>
<keyword evidence="2" id="KW-0238">DNA-binding</keyword>
<evidence type="ECO:0000256" key="4">
    <source>
        <dbReference type="ARBA" id="ARBA00023242"/>
    </source>
</evidence>
<dbReference type="Proteomes" id="UP000195521">
    <property type="component" value="Unassembled WGS sequence"/>
</dbReference>
<dbReference type="OMA" id="ECQKTWL"/>
<dbReference type="GO" id="GO:0019185">
    <property type="term" value="C:snRNA-activating protein complex"/>
    <property type="evidence" value="ECO:0007669"/>
    <property type="project" value="TreeGrafter"/>
</dbReference>
<reference evidence="8" key="1">
    <citation type="submission" date="2017-04" db="EMBL/GenBank/DDBJ databases">
        <title>Plasmodium gonderi genome.</title>
        <authorList>
            <person name="Arisue N."/>
            <person name="Honma H."/>
            <person name="Kawai S."/>
            <person name="Tougan T."/>
            <person name="Tanabe K."/>
            <person name="Horii T."/>
        </authorList>
    </citation>
    <scope>NUCLEOTIDE SEQUENCE [LARGE SCALE GENOMIC DNA]</scope>
    <source>
        <strain evidence="8">ATCC 30045</strain>
    </source>
</reference>
<comment type="caution">
    <text evidence="7">The sequence shown here is derived from an EMBL/GenBank/DDBJ whole genome shotgun (WGS) entry which is preliminary data.</text>
</comment>